<dbReference type="InterPro" id="IPR003607">
    <property type="entry name" value="HD/PDEase_dom"/>
</dbReference>
<evidence type="ECO:0000313" key="3">
    <source>
        <dbReference type="Proteomes" id="UP001254848"/>
    </source>
</evidence>
<name>A0ABU3P437_9FIRM</name>
<accession>A0ABU3P437</accession>
<dbReference type="CDD" id="cd00077">
    <property type="entry name" value="HDc"/>
    <property type="match status" value="1"/>
</dbReference>
<protein>
    <submittedName>
        <fullName evidence="2">HD-GYP domain-containing protein</fullName>
        <ecNumber evidence="2">3.1.4.-</ecNumber>
    </submittedName>
</protein>
<organism evidence="2 3">
    <name type="scientific">Anaeroselena agilis</name>
    <dbReference type="NCBI Taxonomy" id="3063788"/>
    <lineage>
        <taxon>Bacteria</taxon>
        <taxon>Bacillati</taxon>
        <taxon>Bacillota</taxon>
        <taxon>Negativicutes</taxon>
        <taxon>Acetonemataceae</taxon>
        <taxon>Anaeroselena</taxon>
    </lineage>
</organism>
<gene>
    <name evidence="2" type="ORF">Q4T40_16790</name>
</gene>
<comment type="caution">
    <text evidence="2">The sequence shown here is derived from an EMBL/GenBank/DDBJ whole genome shotgun (WGS) entry which is preliminary data.</text>
</comment>
<dbReference type="PANTHER" id="PTHR43155">
    <property type="entry name" value="CYCLIC DI-GMP PHOSPHODIESTERASE PA4108-RELATED"/>
    <property type="match status" value="1"/>
</dbReference>
<reference evidence="2 3" key="1">
    <citation type="submission" date="2023-07" db="EMBL/GenBank/DDBJ databases">
        <title>The novel representative of Negativicutes class, Anaeroselena agilis gen. nov. sp. nov.</title>
        <authorList>
            <person name="Prokofeva M.I."/>
            <person name="Elcheninov A.G."/>
            <person name="Klyukina A."/>
            <person name="Kublanov I.V."/>
            <person name="Frolov E.N."/>
            <person name="Podosokorskaya O.A."/>
        </authorList>
    </citation>
    <scope>NUCLEOTIDE SEQUENCE [LARGE SCALE GENOMIC DNA]</scope>
    <source>
        <strain evidence="2 3">4137-cl</strain>
    </source>
</reference>
<dbReference type="EC" id="3.1.4.-" evidence="2"/>
<keyword evidence="3" id="KW-1185">Reference proteome</keyword>
<feature type="domain" description="HD-GYP" evidence="1">
    <location>
        <begin position="110"/>
        <end position="306"/>
    </location>
</feature>
<dbReference type="InterPro" id="IPR037522">
    <property type="entry name" value="HD_GYP_dom"/>
</dbReference>
<dbReference type="RefSeq" id="WP_413781369.1">
    <property type="nucleotide sequence ID" value="NZ_JAUOZS010000001.1"/>
</dbReference>
<dbReference type="Pfam" id="PF13487">
    <property type="entry name" value="HD_5"/>
    <property type="match status" value="1"/>
</dbReference>
<dbReference type="PANTHER" id="PTHR43155:SF2">
    <property type="entry name" value="CYCLIC DI-GMP PHOSPHODIESTERASE PA4108"/>
    <property type="match status" value="1"/>
</dbReference>
<dbReference type="Gene3D" id="1.10.3210.10">
    <property type="entry name" value="Hypothetical protein af1432"/>
    <property type="match status" value="1"/>
</dbReference>
<dbReference type="Proteomes" id="UP001254848">
    <property type="component" value="Unassembled WGS sequence"/>
</dbReference>
<keyword evidence="2" id="KW-0378">Hydrolase</keyword>
<proteinExistence type="predicted"/>
<sequence length="352" mass="40065">MRKISVQDLSPGMLIDKEVISEEGVVLLERGTRLTHWQIANLRNWRVPCVFVDERQPPLADMPSPYLSTAAFLGEYVRTVDAIRHTFEHIRVFREVPILEMEELVDQRITLLAETVGVLDYLYEIRLHSDHTFQHSLNVAIIAAVLGRWRKYKGAQLKDLVLAGLLHDIGKLFVPQTVLDKPSTLSPREFEVIKRHPHEGYTLIHNEQRLSEGAKLGILQHHERCDGSGYPGKLAGDQIHPFAQIIAIADIYNAMTSDRTYRRRLTPLAALEAIADQMHAKLETGVCLTFLDNMREHFTGNNVILSTGQRAKIIVLNTRDRYWTKPVVCIPSGMMLDLQKEDISIVELIEEG</sequence>
<dbReference type="GO" id="GO:0016787">
    <property type="term" value="F:hydrolase activity"/>
    <property type="evidence" value="ECO:0007669"/>
    <property type="project" value="UniProtKB-KW"/>
</dbReference>
<dbReference type="EMBL" id="JAUOZS010000001">
    <property type="protein sequence ID" value="MDT8902901.1"/>
    <property type="molecule type" value="Genomic_DNA"/>
</dbReference>
<dbReference type="SUPFAM" id="SSF109604">
    <property type="entry name" value="HD-domain/PDEase-like"/>
    <property type="match status" value="1"/>
</dbReference>
<dbReference type="PROSITE" id="PS51832">
    <property type="entry name" value="HD_GYP"/>
    <property type="match status" value="1"/>
</dbReference>
<dbReference type="SMART" id="SM00471">
    <property type="entry name" value="HDc"/>
    <property type="match status" value="1"/>
</dbReference>
<evidence type="ECO:0000313" key="2">
    <source>
        <dbReference type="EMBL" id="MDT8902901.1"/>
    </source>
</evidence>
<evidence type="ECO:0000259" key="1">
    <source>
        <dbReference type="PROSITE" id="PS51832"/>
    </source>
</evidence>